<reference evidence="19" key="1">
    <citation type="journal article" date="2019" name="Int. J. Syst. Evol. Microbiol.">
        <title>The Global Catalogue of Microorganisms (GCM) 10K type strain sequencing project: providing services to taxonomists for standard genome sequencing and annotation.</title>
        <authorList>
            <consortium name="The Broad Institute Genomics Platform"/>
            <consortium name="The Broad Institute Genome Sequencing Center for Infectious Disease"/>
            <person name="Wu L."/>
            <person name="Ma J."/>
        </authorList>
    </citation>
    <scope>NUCLEOTIDE SEQUENCE [LARGE SCALE GENOMIC DNA]</scope>
    <source>
        <strain evidence="19">CGMCC 4.1469</strain>
    </source>
</reference>
<dbReference type="Gene3D" id="2.40.170.20">
    <property type="entry name" value="TonB-dependent receptor, beta-barrel domain"/>
    <property type="match status" value="1"/>
</dbReference>
<dbReference type="Pfam" id="PF07715">
    <property type="entry name" value="Plug"/>
    <property type="match status" value="1"/>
</dbReference>
<keyword evidence="4 14" id="KW-1134">Transmembrane beta strand</keyword>
<evidence type="ECO:0000313" key="18">
    <source>
        <dbReference type="EMBL" id="MFC5456562.1"/>
    </source>
</evidence>
<evidence type="ECO:0000256" key="7">
    <source>
        <dbReference type="ARBA" id="ARBA00022729"/>
    </source>
</evidence>
<keyword evidence="6 14" id="KW-0812">Transmembrane</keyword>
<dbReference type="PANTHER" id="PTHR32552:SF83">
    <property type="entry name" value="BLR3904 PROTEIN"/>
    <property type="match status" value="1"/>
</dbReference>
<accession>A0ABW0KVF5</accession>
<evidence type="ECO:0000256" key="2">
    <source>
        <dbReference type="ARBA" id="ARBA00009810"/>
    </source>
</evidence>
<dbReference type="EMBL" id="JBHSMQ010000006">
    <property type="protein sequence ID" value="MFC5456562.1"/>
    <property type="molecule type" value="Genomic_DNA"/>
</dbReference>
<keyword evidence="9" id="KW-0406">Ion transport</keyword>
<feature type="domain" description="TonB-dependent receptor-like beta-barrel" evidence="16">
    <location>
        <begin position="268"/>
        <end position="722"/>
    </location>
</feature>
<dbReference type="PROSITE" id="PS01156">
    <property type="entry name" value="TONB_DEPENDENT_REC_2"/>
    <property type="match status" value="1"/>
</dbReference>
<evidence type="ECO:0000256" key="4">
    <source>
        <dbReference type="ARBA" id="ARBA00022452"/>
    </source>
</evidence>
<protein>
    <submittedName>
        <fullName evidence="18">TonB-dependent receptor</fullName>
    </submittedName>
</protein>
<evidence type="ECO:0000259" key="17">
    <source>
        <dbReference type="Pfam" id="PF07715"/>
    </source>
</evidence>
<evidence type="ECO:0000256" key="14">
    <source>
        <dbReference type="PROSITE-ProRule" id="PRU01360"/>
    </source>
</evidence>
<dbReference type="InterPro" id="IPR039426">
    <property type="entry name" value="TonB-dep_rcpt-like"/>
</dbReference>
<dbReference type="PROSITE" id="PS52016">
    <property type="entry name" value="TONB_DEPENDENT_REC_3"/>
    <property type="match status" value="1"/>
</dbReference>
<comment type="similarity">
    <text evidence="2 14 15">Belongs to the TonB-dependent receptor family.</text>
</comment>
<dbReference type="InterPro" id="IPR037066">
    <property type="entry name" value="Plug_dom_sf"/>
</dbReference>
<evidence type="ECO:0000256" key="11">
    <source>
        <dbReference type="ARBA" id="ARBA00023136"/>
    </source>
</evidence>
<keyword evidence="11 14" id="KW-0472">Membrane</keyword>
<feature type="domain" description="TonB-dependent receptor plug" evidence="17">
    <location>
        <begin position="78"/>
        <end position="176"/>
    </location>
</feature>
<dbReference type="SUPFAM" id="SSF56935">
    <property type="entry name" value="Porins"/>
    <property type="match status" value="1"/>
</dbReference>
<dbReference type="Proteomes" id="UP001596052">
    <property type="component" value="Unassembled WGS sequence"/>
</dbReference>
<evidence type="ECO:0000256" key="6">
    <source>
        <dbReference type="ARBA" id="ARBA00022692"/>
    </source>
</evidence>
<name>A0ABW0KVF5_9BACT</name>
<sequence>MQKTLAPSLTSRVLKSGSEALSITTLVCAAGNLSAQSATSKPAPEAEEIAELPEVLIEATGSVYNPQRLQSPKYTEPLRDIPQTITVIPKAVIEDRGAFSLRDVLKNTPGISMQAGEGGAVSGDNLSIRGFSARSDIYLDGVRDYANYNRDPFNTEQVEITKGPSSSTVGRGSTGGSINTVSKMANLTDSVLSTVSAGTSNLYRGTVDVNQKLSEHTAFRLNSMYHTADTPGRDEVSMERYGIAASLGVGLGTDTRFMLNYQRLEESNIPDYGLPWIPNNGTFSGSGAGLANYQNQPPPGVSFNTFYGIPGVDYEKIQTDHYTAIFEHDFSEHTRIRNVTRFSRSHRDSVSTAPRLRDVGVAPGNQYTTVLNRQLQRRQQFTEMFGNQTNFVADFETGPIKHALVTGMEFYLEHQQNANVAGISTVSDLYNPGVVNSPGSVSPPSSAQDITSKYPGLPAPTEAYLYTCSAYVFDTMKLGRHWEFSGGLRYDHMYATVSLPGNAPGYANADDLFSYKLALIYKPVKQGSIYFGYGTSFNPTIDGASGAGLGLTAATSTLDPEQTATYELGTKWDVLKERLSLTAALFRSEKTNARTTDASGITTLGGNQLVQGIEFSMTGSITKNWQVFAGYAIMESETKASTAVGAVGQSLSNAPPQTFNLWTTYNVLEKTQVGFGAQYMGERTSSDSSASSRTAPAYWTLDAMLSYKLSEKVSFRLNIYNLADERYVGSVGGGQFVPGPGRSAALTASIKF</sequence>
<evidence type="ECO:0000256" key="3">
    <source>
        <dbReference type="ARBA" id="ARBA00022448"/>
    </source>
</evidence>
<evidence type="ECO:0000256" key="9">
    <source>
        <dbReference type="ARBA" id="ARBA00023065"/>
    </source>
</evidence>
<dbReference type="NCBIfam" id="TIGR01783">
    <property type="entry name" value="TonB-siderophor"/>
    <property type="match status" value="1"/>
</dbReference>
<comment type="subcellular location">
    <subcellularLocation>
        <location evidence="1 14">Cell outer membrane</location>
        <topology evidence="1 14">Multi-pass membrane protein</topology>
    </subcellularLocation>
</comment>
<keyword evidence="12 18" id="KW-0675">Receptor</keyword>
<dbReference type="InterPro" id="IPR010105">
    <property type="entry name" value="TonB_sidphr_rcpt"/>
</dbReference>
<dbReference type="InterPro" id="IPR012910">
    <property type="entry name" value="Plug_dom"/>
</dbReference>
<evidence type="ECO:0000256" key="1">
    <source>
        <dbReference type="ARBA" id="ARBA00004571"/>
    </source>
</evidence>
<evidence type="ECO:0000256" key="10">
    <source>
        <dbReference type="ARBA" id="ARBA00023077"/>
    </source>
</evidence>
<dbReference type="InterPro" id="IPR036942">
    <property type="entry name" value="Beta-barrel_TonB_sf"/>
</dbReference>
<evidence type="ECO:0000256" key="5">
    <source>
        <dbReference type="ARBA" id="ARBA00022496"/>
    </source>
</evidence>
<keyword evidence="13 14" id="KW-0998">Cell outer membrane</keyword>
<dbReference type="InterPro" id="IPR000531">
    <property type="entry name" value="Beta-barrel_TonB"/>
</dbReference>
<dbReference type="Pfam" id="PF00593">
    <property type="entry name" value="TonB_dep_Rec_b-barrel"/>
    <property type="match status" value="1"/>
</dbReference>
<keyword evidence="5" id="KW-0410">Iron transport</keyword>
<gene>
    <name evidence="18" type="ORF">ACFQDI_16980</name>
</gene>
<dbReference type="RefSeq" id="WP_377168924.1">
    <property type="nucleotide sequence ID" value="NZ_JBHSMQ010000006.1"/>
</dbReference>
<evidence type="ECO:0000256" key="8">
    <source>
        <dbReference type="ARBA" id="ARBA00023004"/>
    </source>
</evidence>
<proteinExistence type="inferred from homology"/>
<evidence type="ECO:0000256" key="13">
    <source>
        <dbReference type="ARBA" id="ARBA00023237"/>
    </source>
</evidence>
<evidence type="ECO:0000259" key="16">
    <source>
        <dbReference type="Pfam" id="PF00593"/>
    </source>
</evidence>
<evidence type="ECO:0000313" key="19">
    <source>
        <dbReference type="Proteomes" id="UP001596052"/>
    </source>
</evidence>
<comment type="caution">
    <text evidence="18">The sequence shown here is derived from an EMBL/GenBank/DDBJ whole genome shotgun (WGS) entry which is preliminary data.</text>
</comment>
<keyword evidence="8" id="KW-0408">Iron</keyword>
<keyword evidence="19" id="KW-1185">Reference proteome</keyword>
<dbReference type="PANTHER" id="PTHR32552">
    <property type="entry name" value="FERRICHROME IRON RECEPTOR-RELATED"/>
    <property type="match status" value="1"/>
</dbReference>
<dbReference type="Gene3D" id="2.170.130.10">
    <property type="entry name" value="TonB-dependent receptor, plug domain"/>
    <property type="match status" value="1"/>
</dbReference>
<organism evidence="18 19">
    <name type="scientific">Prosthecobacter fluviatilis</name>
    <dbReference type="NCBI Taxonomy" id="445931"/>
    <lineage>
        <taxon>Bacteria</taxon>
        <taxon>Pseudomonadati</taxon>
        <taxon>Verrucomicrobiota</taxon>
        <taxon>Verrucomicrobiia</taxon>
        <taxon>Verrucomicrobiales</taxon>
        <taxon>Verrucomicrobiaceae</taxon>
        <taxon>Prosthecobacter</taxon>
    </lineage>
</organism>
<evidence type="ECO:0000256" key="15">
    <source>
        <dbReference type="RuleBase" id="RU003357"/>
    </source>
</evidence>
<dbReference type="CDD" id="cd01347">
    <property type="entry name" value="ligand_gated_channel"/>
    <property type="match status" value="1"/>
</dbReference>
<dbReference type="InterPro" id="IPR010917">
    <property type="entry name" value="TonB_rcpt_CS"/>
</dbReference>
<keyword evidence="3 14" id="KW-0813">Transport</keyword>
<keyword evidence="7" id="KW-0732">Signal</keyword>
<evidence type="ECO:0000256" key="12">
    <source>
        <dbReference type="ARBA" id="ARBA00023170"/>
    </source>
</evidence>
<keyword evidence="10 15" id="KW-0798">TonB box</keyword>